<evidence type="ECO:0000256" key="1">
    <source>
        <dbReference type="ARBA" id="ARBA00009986"/>
    </source>
</evidence>
<dbReference type="Gene3D" id="3.40.309.10">
    <property type="entry name" value="Aldehyde Dehydrogenase, Chain A, domain 2"/>
    <property type="match status" value="1"/>
</dbReference>
<dbReference type="AlphaFoldDB" id="A0A2N4UJE6"/>
<dbReference type="FunFam" id="3.40.309.10:FF:000004">
    <property type="entry name" value="Succinate-semialdehyde dehydrogenase I"/>
    <property type="match status" value="1"/>
</dbReference>
<dbReference type="SUPFAM" id="SSF53720">
    <property type="entry name" value="ALDH-like"/>
    <property type="match status" value="1"/>
</dbReference>
<dbReference type="OrthoDB" id="6187633at2"/>
<dbReference type="PANTHER" id="PTHR43353:SF5">
    <property type="entry name" value="SUCCINATE-SEMIALDEHYDE DEHYDROGENASE, MITOCHONDRIAL"/>
    <property type="match status" value="1"/>
</dbReference>
<dbReference type="InterPro" id="IPR015590">
    <property type="entry name" value="Aldehyde_DH_dom"/>
</dbReference>
<feature type="domain" description="Aldehyde dehydrogenase" evidence="3">
    <location>
        <begin position="26"/>
        <end position="488"/>
    </location>
</feature>
<dbReference type="Pfam" id="PF00171">
    <property type="entry name" value="Aldedh"/>
    <property type="match status" value="1"/>
</dbReference>
<dbReference type="NCBIfam" id="TIGR01780">
    <property type="entry name" value="SSADH"/>
    <property type="match status" value="1"/>
</dbReference>
<dbReference type="InterPro" id="IPR016160">
    <property type="entry name" value="Ald_DH_CS_CYS"/>
</dbReference>
<sequence>MSTITLPMHLNDPTLFKTSSYINGLWVDADDGATFGVDNPSSGEIIAQVSNLTDAQAHSAIDAANKAFKPWRARTGKDRAAILRRWFDLILANAEDLAQLMTLEQGKPVTEARGEIIYGASFVEWFAEQAKRVSGDIMASPNSANRMLVMREPIGVCAAITPWNFPNAMITRKVAPALAAGCTIVLKPAEQTPLSALALAELAQRAGIPAGVLNIITADSDRSIAIGKVLCASPIVKKLTFTGSTAVGRILMQQSAPTIKKLSLELGGHAPFIVFDDADLDAAVEGAMISKYRNAGQTCVCTNRFYVHETVYDAFVEKLAAKVDKLHVGDGFSELSTQGPLIDDAAVNKVREHVQDAISRGAKVAAGGNPHALGGRYFQPTVLSDITEDMLCMREETFGPLAPVIKFSDEGHVIRLANDTEYGLASYFYSRDVGRIFRVAEALEYGMVGVNTGLISNEVAPFGGVKQSGLGREGSVYGMDDFMELKYVCLGGMQ</sequence>
<keyword evidence="2 4" id="KW-0560">Oxidoreductase</keyword>
<dbReference type="PANTHER" id="PTHR43353">
    <property type="entry name" value="SUCCINATE-SEMIALDEHYDE DEHYDROGENASE, MITOCHONDRIAL"/>
    <property type="match status" value="1"/>
</dbReference>
<dbReference type="InterPro" id="IPR050740">
    <property type="entry name" value="Aldehyde_DH_Superfamily"/>
</dbReference>
<protein>
    <submittedName>
        <fullName evidence="4">Succinate-semialdehyde dehydrogenase (NADP(+))</fullName>
        <ecNumber evidence="4">1.2.1.16</ecNumber>
    </submittedName>
</protein>
<name>A0A2N4UJE6_9BURK</name>
<dbReference type="InterPro" id="IPR016162">
    <property type="entry name" value="Ald_DH_N"/>
</dbReference>
<proteinExistence type="inferred from homology"/>
<dbReference type="InterPro" id="IPR010102">
    <property type="entry name" value="Succ_semiAld_DH"/>
</dbReference>
<dbReference type="GO" id="GO:0005829">
    <property type="term" value="C:cytosol"/>
    <property type="evidence" value="ECO:0007669"/>
    <property type="project" value="TreeGrafter"/>
</dbReference>
<dbReference type="RefSeq" id="WP_102068478.1">
    <property type="nucleotide sequence ID" value="NZ_PDNV01000002.1"/>
</dbReference>
<evidence type="ECO:0000259" key="3">
    <source>
        <dbReference type="Pfam" id="PF00171"/>
    </source>
</evidence>
<comment type="similarity">
    <text evidence="1">Belongs to the aldehyde dehydrogenase family.</text>
</comment>
<reference evidence="4 5" key="1">
    <citation type="submission" date="2017-10" db="EMBL/GenBank/DDBJ databases">
        <title>Two draft genome sequences of Pusillimonas sp. strains isolated from a nitrate- and radionuclide-contaminated groundwater in Russia.</title>
        <authorList>
            <person name="Grouzdev D.S."/>
            <person name="Tourova T.P."/>
            <person name="Goeva M.A."/>
            <person name="Babich T.L."/>
            <person name="Sokolova D.S."/>
            <person name="Abdullin R."/>
            <person name="Poltaraus A.B."/>
            <person name="Toshchakov S.V."/>
            <person name="Nazina T.N."/>
        </authorList>
    </citation>
    <scope>NUCLEOTIDE SEQUENCE [LARGE SCALE GENOMIC DNA]</scope>
    <source>
        <strain evidence="4 5">JR1/69-2-13</strain>
    </source>
</reference>
<evidence type="ECO:0000313" key="4">
    <source>
        <dbReference type="EMBL" id="PLC55154.1"/>
    </source>
</evidence>
<dbReference type="Gene3D" id="3.40.605.10">
    <property type="entry name" value="Aldehyde Dehydrogenase, Chain A, domain 1"/>
    <property type="match status" value="1"/>
</dbReference>
<dbReference type="CDD" id="cd07103">
    <property type="entry name" value="ALDH_F5_SSADH_GabD"/>
    <property type="match status" value="1"/>
</dbReference>
<dbReference type="PROSITE" id="PS00070">
    <property type="entry name" value="ALDEHYDE_DEHYDR_CYS"/>
    <property type="match status" value="1"/>
</dbReference>
<gene>
    <name evidence="4" type="primary">gabD</name>
    <name evidence="4" type="ORF">CR155_02770</name>
</gene>
<comment type="caution">
    <text evidence="4">The sequence shown here is derived from an EMBL/GenBank/DDBJ whole genome shotgun (WGS) entry which is preliminary data.</text>
</comment>
<dbReference type="GO" id="GO:0004777">
    <property type="term" value="F:succinate-semialdehyde dehydrogenase (NAD+) activity"/>
    <property type="evidence" value="ECO:0007669"/>
    <property type="project" value="TreeGrafter"/>
</dbReference>
<dbReference type="EMBL" id="PDNV01000002">
    <property type="protein sequence ID" value="PLC55154.1"/>
    <property type="molecule type" value="Genomic_DNA"/>
</dbReference>
<dbReference type="GO" id="GO:0009450">
    <property type="term" value="P:gamma-aminobutyric acid catabolic process"/>
    <property type="evidence" value="ECO:0007669"/>
    <property type="project" value="InterPro"/>
</dbReference>
<accession>A0A2N4UJE6</accession>
<evidence type="ECO:0000256" key="2">
    <source>
        <dbReference type="ARBA" id="ARBA00023002"/>
    </source>
</evidence>
<evidence type="ECO:0000313" key="5">
    <source>
        <dbReference type="Proteomes" id="UP000234328"/>
    </source>
</evidence>
<keyword evidence="5" id="KW-1185">Reference proteome</keyword>
<dbReference type="FunFam" id="3.40.605.10:FF:000005">
    <property type="entry name" value="Succinate-semialdehyde dehydrogenase I"/>
    <property type="match status" value="1"/>
</dbReference>
<dbReference type="InterPro" id="IPR016161">
    <property type="entry name" value="Ald_DH/histidinol_DH"/>
</dbReference>
<dbReference type="Proteomes" id="UP000234328">
    <property type="component" value="Unassembled WGS sequence"/>
</dbReference>
<organism evidence="4 5">
    <name type="scientific">Pollutimonas nitritireducens</name>
    <dbReference type="NCBI Taxonomy" id="2045209"/>
    <lineage>
        <taxon>Bacteria</taxon>
        <taxon>Pseudomonadati</taxon>
        <taxon>Pseudomonadota</taxon>
        <taxon>Betaproteobacteria</taxon>
        <taxon>Burkholderiales</taxon>
        <taxon>Alcaligenaceae</taxon>
        <taxon>Pollutimonas</taxon>
    </lineage>
</organism>
<dbReference type="InterPro" id="IPR016163">
    <property type="entry name" value="Ald_DH_C"/>
</dbReference>
<dbReference type="EC" id="1.2.1.16" evidence="4"/>